<dbReference type="RefSeq" id="WP_346013009.1">
    <property type="nucleotide sequence ID" value="NZ_JAQYXP010000002.1"/>
</dbReference>
<dbReference type="EMBL" id="JAQYXP010000002">
    <property type="protein sequence ID" value="MEN3234697.1"/>
    <property type="molecule type" value="Genomic_DNA"/>
</dbReference>
<gene>
    <name evidence="1" type="ORF">PUR29_13940</name>
</gene>
<name>A0ABU9ZT40_9HYPH</name>
<protein>
    <submittedName>
        <fullName evidence="1">Uncharacterized protein</fullName>
    </submittedName>
</protein>
<accession>A0ABU9ZT40</accession>
<keyword evidence="2" id="KW-1185">Reference proteome</keyword>
<evidence type="ECO:0000313" key="2">
    <source>
        <dbReference type="Proteomes" id="UP001407347"/>
    </source>
</evidence>
<dbReference type="Proteomes" id="UP001407347">
    <property type="component" value="Unassembled WGS sequence"/>
</dbReference>
<comment type="caution">
    <text evidence="1">The sequence shown here is derived from an EMBL/GenBank/DDBJ whole genome shotgun (WGS) entry which is preliminary data.</text>
</comment>
<reference evidence="1 2" key="1">
    <citation type="journal article" date="2023" name="PLoS ONE">
        <title>Complete genome assembly of Hawai'i environmental nontuberculous mycobacteria reveals unexpected co-isolation with methylobacteria.</title>
        <authorList>
            <person name="Hendrix J."/>
            <person name="Epperson L.E."/>
            <person name="Tong E.I."/>
            <person name="Chan Y.L."/>
            <person name="Hasan N.A."/>
            <person name="Dawrs S.N."/>
            <person name="Norton G.J."/>
            <person name="Virdi R."/>
            <person name="Crooks J.L."/>
            <person name="Chan E.D."/>
            <person name="Honda J.R."/>
            <person name="Strong M."/>
        </authorList>
    </citation>
    <scope>NUCLEOTIDE SEQUENCE [LARGE SCALE GENOMIC DNA]</scope>
    <source>
        <strain evidence="1 2">NJH_HI04-1</strain>
    </source>
</reference>
<proteinExistence type="predicted"/>
<evidence type="ECO:0000313" key="1">
    <source>
        <dbReference type="EMBL" id="MEN3234697.1"/>
    </source>
</evidence>
<sequence length="76" mass="7995">MACTCLHCTLGKVINERFPDGIGPEEASEIATNLAALTGSFPADVSDRSVEVFIVALHAHRDHVRREAGIGGGGLH</sequence>
<organism evidence="1 2">
    <name type="scientific">Methylobacterium ajmalii</name>
    <dbReference type="NCBI Taxonomy" id="2738439"/>
    <lineage>
        <taxon>Bacteria</taxon>
        <taxon>Pseudomonadati</taxon>
        <taxon>Pseudomonadota</taxon>
        <taxon>Alphaproteobacteria</taxon>
        <taxon>Hyphomicrobiales</taxon>
        <taxon>Methylobacteriaceae</taxon>
        <taxon>Methylobacterium</taxon>
    </lineage>
</organism>